<evidence type="ECO:0000256" key="3">
    <source>
        <dbReference type="ARBA" id="ARBA00022723"/>
    </source>
</evidence>
<comment type="cofactor">
    <cofactor evidence="8">
        <name>Mg(2+)</name>
        <dbReference type="ChEBI" id="CHEBI:18420"/>
    </cofactor>
    <text evidence="8">Binds 1 Mg(2+) ion per subunit.</text>
</comment>
<dbReference type="Pfam" id="PF00709">
    <property type="entry name" value="Adenylsucc_synt"/>
    <property type="match status" value="1"/>
</dbReference>
<comment type="similarity">
    <text evidence="8 10">Belongs to the adenylosuccinate synthetase family.</text>
</comment>
<evidence type="ECO:0000313" key="12">
    <source>
        <dbReference type="Proteomes" id="UP000005361"/>
    </source>
</evidence>
<name>I9NUC0_9FIRM</name>
<dbReference type="NCBIfam" id="TIGR00184">
    <property type="entry name" value="purA"/>
    <property type="match status" value="1"/>
</dbReference>
<comment type="function">
    <text evidence="8">Plays an important role in the de novo pathway of purine nucleotide biosynthesis. Catalyzes the first committed step in the biosynthesis of AMP from IMP.</text>
</comment>
<evidence type="ECO:0000256" key="8">
    <source>
        <dbReference type="HAMAP-Rule" id="MF_00011"/>
    </source>
</evidence>
<feature type="binding site" evidence="8">
    <location>
        <begin position="418"/>
        <end position="420"/>
    </location>
    <ligand>
        <name>GTP</name>
        <dbReference type="ChEBI" id="CHEBI:37565"/>
    </ligand>
</feature>
<feature type="binding site" description="in other chain" evidence="8">
    <location>
        <begin position="19"/>
        <end position="22"/>
    </location>
    <ligand>
        <name>IMP</name>
        <dbReference type="ChEBI" id="CHEBI:58053"/>
        <note>ligand shared between dimeric partners</note>
    </ligand>
</feature>
<comment type="subcellular location">
    <subcellularLocation>
        <location evidence="8">Cytoplasm</location>
    </subcellularLocation>
</comment>
<comment type="pathway">
    <text evidence="8 10">Purine metabolism; AMP biosynthesis via de novo pathway; AMP from IMP: step 1/2.</text>
</comment>
<dbReference type="GO" id="GO:0004019">
    <property type="term" value="F:adenylosuccinate synthase activity"/>
    <property type="evidence" value="ECO:0007669"/>
    <property type="project" value="UniProtKB-UniRule"/>
</dbReference>
<dbReference type="GO" id="GO:0005737">
    <property type="term" value="C:cytoplasm"/>
    <property type="evidence" value="ECO:0007669"/>
    <property type="project" value="UniProtKB-SubCell"/>
</dbReference>
<evidence type="ECO:0000256" key="5">
    <source>
        <dbReference type="ARBA" id="ARBA00022755"/>
    </source>
</evidence>
<evidence type="ECO:0000256" key="10">
    <source>
        <dbReference type="RuleBase" id="RU000520"/>
    </source>
</evidence>
<gene>
    <name evidence="8" type="primary">purA</name>
    <name evidence="11" type="ORF">JBW_04720</name>
</gene>
<accession>I9NUC0</accession>
<feature type="binding site" evidence="8">
    <location>
        <begin position="46"/>
        <end position="48"/>
    </location>
    <ligand>
        <name>GTP</name>
        <dbReference type="ChEBI" id="CHEBI:37565"/>
    </ligand>
</feature>
<feature type="binding site" description="in other chain" evidence="8">
    <location>
        <position position="229"/>
    </location>
    <ligand>
        <name>IMP</name>
        <dbReference type="ChEBI" id="CHEBI:58053"/>
        <note>ligand shared between dimeric partners</note>
    </ligand>
</feature>
<feature type="binding site" evidence="8">
    <location>
        <position position="310"/>
    </location>
    <ligand>
        <name>GTP</name>
        <dbReference type="ChEBI" id="CHEBI:37565"/>
    </ligand>
</feature>
<comment type="subunit">
    <text evidence="1 8">Homodimer.</text>
</comment>
<evidence type="ECO:0000256" key="2">
    <source>
        <dbReference type="ARBA" id="ARBA00022598"/>
    </source>
</evidence>
<dbReference type="EC" id="6.3.4.4" evidence="8 10"/>
<evidence type="ECO:0000256" key="6">
    <source>
        <dbReference type="ARBA" id="ARBA00022842"/>
    </source>
</evidence>
<dbReference type="GO" id="GO:0044208">
    <property type="term" value="P:'de novo' AMP biosynthetic process"/>
    <property type="evidence" value="ECO:0007669"/>
    <property type="project" value="UniProtKB-UniRule"/>
</dbReference>
<dbReference type="InterPro" id="IPR033128">
    <property type="entry name" value="Adenylosuccin_syn_Lys_AS"/>
</dbReference>
<evidence type="ECO:0000256" key="7">
    <source>
        <dbReference type="ARBA" id="ARBA00023134"/>
    </source>
</evidence>
<dbReference type="PROSITE" id="PS01266">
    <property type="entry name" value="ADENYLOSUCCIN_SYN_1"/>
    <property type="match status" value="1"/>
</dbReference>
<evidence type="ECO:0000256" key="4">
    <source>
        <dbReference type="ARBA" id="ARBA00022741"/>
    </source>
</evidence>
<dbReference type="EMBL" id="CP010978">
    <property type="protein sequence ID" value="AJQ30049.1"/>
    <property type="molecule type" value="Genomic_DNA"/>
</dbReference>
<keyword evidence="8" id="KW-0963">Cytoplasm</keyword>
<protein>
    <recommendedName>
        <fullName evidence="8 10">Adenylosuccinate synthetase</fullName>
        <shortName evidence="8">AMPSase</shortName>
        <shortName evidence="8">AdSS</shortName>
        <ecNumber evidence="8 10">6.3.4.4</ecNumber>
    </recommendedName>
    <alternativeName>
        <fullName evidence="8">IMP--aspartate ligase</fullName>
    </alternativeName>
</protein>
<keyword evidence="5 8" id="KW-0658">Purine biosynthesis</keyword>
<feature type="binding site" description="in other chain" evidence="8">
    <location>
        <position position="134"/>
    </location>
    <ligand>
        <name>IMP</name>
        <dbReference type="ChEBI" id="CHEBI:58053"/>
        <note>ligand shared between dimeric partners</note>
    </ligand>
</feature>
<dbReference type="NCBIfam" id="NF002223">
    <property type="entry name" value="PRK01117.1"/>
    <property type="match status" value="1"/>
</dbReference>
<dbReference type="InterPro" id="IPR042110">
    <property type="entry name" value="Adenylosuccinate_synth_dom2"/>
</dbReference>
<feature type="binding site" evidence="8">
    <location>
        <position position="148"/>
    </location>
    <ligand>
        <name>IMP</name>
        <dbReference type="ChEBI" id="CHEBI:58053"/>
        <note>ligand shared between dimeric partners</note>
    </ligand>
</feature>
<feature type="active site" evidence="9">
    <location>
        <position position="145"/>
    </location>
</feature>
<feature type="active site" description="Proton acceptor" evidence="8">
    <location>
        <position position="19"/>
    </location>
</feature>
<dbReference type="FunFam" id="3.90.170.10:FF:000001">
    <property type="entry name" value="Adenylosuccinate synthetase"/>
    <property type="match status" value="1"/>
</dbReference>
<dbReference type="InterPro" id="IPR042111">
    <property type="entry name" value="Adenylosuccinate_synth_dom3"/>
</dbReference>
<sequence length="434" mass="47570">MGRVNIMPAVVVMGTQWGDEGKGKIVDYLAEKADVVARYQGGNNAGHTVVVEGKQFKLQLLPSGILYKGKTCVVGNGVVVDPGVILKEIKGMQSQGIDTSGLKISNRAHVIMPYHRLLDEAEETYRGDHKIGTTKRGIGPCYMDKNSRCGIRIVDLMDEEEFSEKLKRNLEAKNHLLKAVYGLDGFDYETVRKEYLGYADELRAYVCDTSAALNKSLKNGEKVLFEGAQATLLDLDHGTYPYVTSSNPIAGGVCVGAGIGPTKIDKVIGVVKAYTTRVGEGPFPTELFDEVGDHIRDRGHEYGTVTGRPRRCGWLDASVVGYAGRLSGIDYMAITRLDILDELKAVKLCVGYKYKGKLLEEFPASLKALAEVEPIYEELPGWQSDTTGVRNYADLPLNARLYLERLSEVADIKLGIVSVGPGRDQTIVMHEIFG</sequence>
<dbReference type="UniPathway" id="UPA00075">
    <property type="reaction ID" value="UER00335"/>
</dbReference>
<dbReference type="Gene3D" id="1.10.300.10">
    <property type="entry name" value="Adenylosuccinate Synthetase, subunit A, domain 2"/>
    <property type="match status" value="1"/>
</dbReference>
<organism evidence="11 12">
    <name type="scientific">Pelosinus fermentans JBW45</name>
    <dbReference type="NCBI Taxonomy" id="1192197"/>
    <lineage>
        <taxon>Bacteria</taxon>
        <taxon>Bacillati</taxon>
        <taxon>Bacillota</taxon>
        <taxon>Negativicutes</taxon>
        <taxon>Selenomonadales</taxon>
        <taxon>Sporomusaceae</taxon>
        <taxon>Pelosinus</taxon>
    </lineage>
</organism>
<feature type="binding site" description="in other chain" evidence="8">
    <location>
        <position position="308"/>
    </location>
    <ligand>
        <name>IMP</name>
        <dbReference type="ChEBI" id="CHEBI:58053"/>
        <note>ligand shared between dimeric partners</note>
    </ligand>
</feature>
<comment type="catalytic activity">
    <reaction evidence="8 10">
        <text>IMP + L-aspartate + GTP = N(6)-(1,2-dicarboxyethyl)-AMP + GDP + phosphate + 2 H(+)</text>
        <dbReference type="Rhea" id="RHEA:15753"/>
        <dbReference type="ChEBI" id="CHEBI:15378"/>
        <dbReference type="ChEBI" id="CHEBI:29991"/>
        <dbReference type="ChEBI" id="CHEBI:37565"/>
        <dbReference type="ChEBI" id="CHEBI:43474"/>
        <dbReference type="ChEBI" id="CHEBI:57567"/>
        <dbReference type="ChEBI" id="CHEBI:58053"/>
        <dbReference type="ChEBI" id="CHEBI:58189"/>
        <dbReference type="EC" id="6.3.4.4"/>
    </reaction>
</comment>
<evidence type="ECO:0000313" key="11">
    <source>
        <dbReference type="EMBL" id="AJQ30049.1"/>
    </source>
</evidence>
<dbReference type="InterPro" id="IPR042109">
    <property type="entry name" value="Adenylosuccinate_synth_dom1"/>
</dbReference>
<feature type="binding site" description="in other chain" evidence="8">
    <location>
        <position position="244"/>
    </location>
    <ligand>
        <name>IMP</name>
        <dbReference type="ChEBI" id="CHEBI:58053"/>
        <note>ligand shared between dimeric partners</note>
    </ligand>
</feature>
<feature type="binding site" evidence="8">
    <location>
        <begin position="304"/>
        <end position="310"/>
    </location>
    <ligand>
        <name>substrate</name>
    </ligand>
</feature>
<dbReference type="PANTHER" id="PTHR11846">
    <property type="entry name" value="ADENYLOSUCCINATE SYNTHETASE"/>
    <property type="match status" value="1"/>
</dbReference>
<dbReference type="SMART" id="SM00788">
    <property type="entry name" value="Adenylsucc_synt"/>
    <property type="match status" value="1"/>
</dbReference>
<dbReference type="GO" id="GO:0046040">
    <property type="term" value="P:IMP metabolic process"/>
    <property type="evidence" value="ECO:0007669"/>
    <property type="project" value="TreeGrafter"/>
</dbReference>
<dbReference type="Proteomes" id="UP000005361">
    <property type="component" value="Chromosome"/>
</dbReference>
<dbReference type="KEGG" id="pft:JBW_04720"/>
<keyword evidence="4 8" id="KW-0547">Nucleotide-binding</keyword>
<feature type="binding site" evidence="8">
    <location>
        <position position="46"/>
    </location>
    <ligand>
        <name>Mg(2+)</name>
        <dbReference type="ChEBI" id="CHEBI:18420"/>
    </ligand>
</feature>
<dbReference type="AlphaFoldDB" id="I9NUC0"/>
<dbReference type="Gene3D" id="3.90.170.10">
    <property type="entry name" value="Adenylosuccinate Synthetase, subunit A, domain 3"/>
    <property type="match status" value="1"/>
</dbReference>
<keyword evidence="7 8" id="KW-0342">GTP-binding</keyword>
<dbReference type="InterPro" id="IPR018220">
    <property type="entry name" value="Adenylosuccin_syn_GTP-bd"/>
</dbReference>
<dbReference type="InterPro" id="IPR027417">
    <property type="entry name" value="P-loop_NTPase"/>
</dbReference>
<feature type="binding site" description="in other chain" evidence="8">
    <location>
        <begin position="44"/>
        <end position="47"/>
    </location>
    <ligand>
        <name>IMP</name>
        <dbReference type="ChEBI" id="CHEBI:58053"/>
        <note>ligand shared between dimeric partners</note>
    </ligand>
</feature>
<dbReference type="STRING" id="1192197.JBW_04720"/>
<dbReference type="GO" id="GO:0005525">
    <property type="term" value="F:GTP binding"/>
    <property type="evidence" value="ECO:0007669"/>
    <property type="project" value="UniProtKB-UniRule"/>
</dbReference>
<dbReference type="FunFam" id="1.10.300.10:FF:000001">
    <property type="entry name" value="Adenylosuccinate synthetase"/>
    <property type="match status" value="1"/>
</dbReference>
<dbReference type="HAMAP" id="MF_00011">
    <property type="entry name" value="Adenylosucc_synth"/>
    <property type="match status" value="1"/>
</dbReference>
<keyword evidence="2 8" id="KW-0436">Ligase</keyword>
<evidence type="ECO:0000256" key="9">
    <source>
        <dbReference type="PROSITE-ProRule" id="PRU10134"/>
    </source>
</evidence>
<dbReference type="PANTHER" id="PTHR11846:SF0">
    <property type="entry name" value="ADENYLOSUCCINATE SYNTHETASE"/>
    <property type="match status" value="1"/>
</dbReference>
<feature type="binding site" evidence="8">
    <location>
        <begin position="18"/>
        <end position="24"/>
    </location>
    <ligand>
        <name>GTP</name>
        <dbReference type="ChEBI" id="CHEBI:37565"/>
    </ligand>
</feature>
<dbReference type="PROSITE" id="PS00513">
    <property type="entry name" value="ADENYLOSUCCIN_SYN_2"/>
    <property type="match status" value="1"/>
</dbReference>
<feature type="binding site" evidence="8">
    <location>
        <position position="19"/>
    </location>
    <ligand>
        <name>Mg(2+)</name>
        <dbReference type="ChEBI" id="CHEBI:18420"/>
    </ligand>
</feature>
<proteinExistence type="inferred from homology"/>
<keyword evidence="3 8" id="KW-0479">Metal-binding</keyword>
<reference evidence="11 12" key="1">
    <citation type="journal article" date="2015" name="Genome Announc.">
        <title>Complete Genome Sequence of Pelosinus fermentans JBW45, a Member of a Remarkably Competitive Group of Negativicutes in the Firmicutes Phylum.</title>
        <authorList>
            <person name="De Leon K.B."/>
            <person name="Utturkar S.M."/>
            <person name="Camilleri L.B."/>
            <person name="Elias D.A."/>
            <person name="Arkin A.P."/>
            <person name="Fields M.W."/>
            <person name="Brown S.D."/>
            <person name="Wall J.D."/>
        </authorList>
    </citation>
    <scope>NUCLEOTIDE SEQUENCE [LARGE SCALE GENOMIC DNA]</scope>
    <source>
        <strain evidence="11 12">JBW45</strain>
    </source>
</reference>
<dbReference type="InterPro" id="IPR001114">
    <property type="entry name" value="Adenylosuccinate_synthetase"/>
</dbReference>
<feature type="binding site" evidence="8">
    <location>
        <begin position="336"/>
        <end position="338"/>
    </location>
    <ligand>
        <name>GTP</name>
        <dbReference type="ChEBI" id="CHEBI:37565"/>
    </ligand>
</feature>
<dbReference type="Gene3D" id="3.40.440.10">
    <property type="entry name" value="Adenylosuccinate Synthetase, subunit A, domain 1"/>
    <property type="match status" value="1"/>
</dbReference>
<dbReference type="SUPFAM" id="SSF52540">
    <property type="entry name" value="P-loop containing nucleoside triphosphate hydrolases"/>
    <property type="match status" value="1"/>
</dbReference>
<dbReference type="CDD" id="cd03108">
    <property type="entry name" value="AdSS"/>
    <property type="match status" value="1"/>
</dbReference>
<keyword evidence="6 8" id="KW-0460">Magnesium</keyword>
<feature type="active site" description="Proton donor" evidence="8">
    <location>
        <position position="47"/>
    </location>
</feature>
<evidence type="ECO:0000256" key="1">
    <source>
        <dbReference type="ARBA" id="ARBA00011738"/>
    </source>
</evidence>
<dbReference type="HOGENOM" id="CLU_029848_0_0_9"/>
<dbReference type="GO" id="GO:0000287">
    <property type="term" value="F:magnesium ion binding"/>
    <property type="evidence" value="ECO:0007669"/>
    <property type="project" value="UniProtKB-UniRule"/>
</dbReference>
<reference evidence="12" key="2">
    <citation type="submission" date="2015-02" db="EMBL/GenBank/DDBJ databases">
        <title>Complete Genome Sequence of Pelosinus fermentans JBW45.</title>
        <authorList>
            <person name="De Leon K.B."/>
            <person name="Utturkar S.M."/>
            <person name="Camilleri L.B."/>
            <person name="Arkin A.P."/>
            <person name="Fields M.W."/>
            <person name="Brown S.D."/>
            <person name="Wall J.D."/>
        </authorList>
    </citation>
    <scope>NUCLEOTIDE SEQUENCE [LARGE SCALE GENOMIC DNA]</scope>
    <source>
        <strain evidence="12">JBW45</strain>
    </source>
</reference>